<keyword evidence="2" id="KW-0479">Metal-binding</keyword>
<protein>
    <submittedName>
        <fullName evidence="5">Arylsulfatase</fullName>
    </submittedName>
</protein>
<evidence type="ECO:0000313" key="5">
    <source>
        <dbReference type="EMBL" id="PYI50777.1"/>
    </source>
</evidence>
<evidence type="ECO:0000313" key="6">
    <source>
        <dbReference type="Proteomes" id="UP000247476"/>
    </source>
</evidence>
<keyword evidence="6" id="KW-1185">Reference proteome</keyword>
<evidence type="ECO:0000256" key="3">
    <source>
        <dbReference type="ARBA" id="ARBA00022801"/>
    </source>
</evidence>
<dbReference type="Gene3D" id="3.40.720.10">
    <property type="entry name" value="Alkaline Phosphatase, subunit A"/>
    <property type="match status" value="1"/>
</dbReference>
<dbReference type="RefSeq" id="WP_110843236.1">
    <property type="nucleotide sequence ID" value="NZ_QJVJ01000016.1"/>
</dbReference>
<reference evidence="5 6" key="1">
    <citation type="submission" date="2018-05" db="EMBL/GenBank/DDBJ databases">
        <title>Paenibacillus flagellatus sp. nov., isolated from selenium mineral soil.</title>
        <authorList>
            <person name="Dai X."/>
        </authorList>
    </citation>
    <scope>NUCLEOTIDE SEQUENCE [LARGE SCALE GENOMIC DNA]</scope>
    <source>
        <strain evidence="5 6">DXL2</strain>
    </source>
</reference>
<dbReference type="InterPro" id="IPR017850">
    <property type="entry name" value="Alkaline_phosphatase_core_sf"/>
</dbReference>
<evidence type="ECO:0000256" key="2">
    <source>
        <dbReference type="ARBA" id="ARBA00022723"/>
    </source>
</evidence>
<dbReference type="SUPFAM" id="SSF53649">
    <property type="entry name" value="Alkaline phosphatase-like"/>
    <property type="match status" value="1"/>
</dbReference>
<gene>
    <name evidence="5" type="ORF">DLM86_27290</name>
</gene>
<proteinExistence type="inferred from homology"/>
<dbReference type="NCBIfam" id="NF010322">
    <property type="entry name" value="PRK13759.1"/>
    <property type="match status" value="1"/>
</dbReference>
<dbReference type="GO" id="GO:0046872">
    <property type="term" value="F:metal ion binding"/>
    <property type="evidence" value="ECO:0007669"/>
    <property type="project" value="UniProtKB-KW"/>
</dbReference>
<sequence length="492" mass="55864">MTRTNVLLLMTDQQRADSVGCFGSPVVETPNLDWLASQGTIFTQAYTPSPSCIPARAALLTGQKPWNTGILGMGRGQGPMGVGFAHTLPGELAKAGYHTQGVGKMHFYPQRTLNGFHHTVLDESGREEDPGFVSDYRKWFQRHKDGDYDITDHGIGWNSWMARPYHAPEHLHPTNWTVNESIEFLKRRDPAKPFFLKTSFARPHSPYDAPAYYFDLYANGGKAIPAPYKGEWASMHDDPEEAARPDAWRGVRSDEEIRRARAGYYGSITHIDHQIGRLLTYMQKIGELDRTLIVFVSDHGDMLGDHNLWRKTYAYDGSARVPLIVRPPRAWGKPARAVVDTPAVLQDLMPTVLDFLGLPIPDTVDGISLKPLMEGKSVGREYIHGEHSTCYSEEQEMQYMTDGKRKYVWLPRIGREQLFDISRDFREERDLSADGDWREELDVWRKRLVAELEPRGAGLTDGGRLVSQAGKPFLVSPRYRERLEASPYKWMS</sequence>
<dbReference type="CDD" id="cd16022">
    <property type="entry name" value="sulfatase_like"/>
    <property type="match status" value="1"/>
</dbReference>
<comment type="similarity">
    <text evidence="1">Belongs to the sulfatase family.</text>
</comment>
<dbReference type="GO" id="GO:0005737">
    <property type="term" value="C:cytoplasm"/>
    <property type="evidence" value="ECO:0007669"/>
    <property type="project" value="TreeGrafter"/>
</dbReference>
<dbReference type="GO" id="GO:0008484">
    <property type="term" value="F:sulfuric ester hydrolase activity"/>
    <property type="evidence" value="ECO:0007669"/>
    <property type="project" value="TreeGrafter"/>
</dbReference>
<evidence type="ECO:0000259" key="4">
    <source>
        <dbReference type="Pfam" id="PF00884"/>
    </source>
</evidence>
<accession>A0A2V5KJX0</accession>
<comment type="caution">
    <text evidence="5">The sequence shown here is derived from an EMBL/GenBank/DDBJ whole genome shotgun (WGS) entry which is preliminary data.</text>
</comment>
<name>A0A2V5KJX0_9BACL</name>
<organism evidence="5 6">
    <name type="scientific">Paenibacillus flagellatus</name>
    <dbReference type="NCBI Taxonomy" id="2211139"/>
    <lineage>
        <taxon>Bacteria</taxon>
        <taxon>Bacillati</taxon>
        <taxon>Bacillota</taxon>
        <taxon>Bacilli</taxon>
        <taxon>Bacillales</taxon>
        <taxon>Paenibacillaceae</taxon>
        <taxon>Paenibacillus</taxon>
    </lineage>
</organism>
<dbReference type="AlphaFoldDB" id="A0A2V5KJX0"/>
<dbReference type="PANTHER" id="PTHR45953">
    <property type="entry name" value="IDURONATE 2-SULFATASE"/>
    <property type="match status" value="1"/>
</dbReference>
<dbReference type="OrthoDB" id="9762324at2"/>
<keyword evidence="3" id="KW-0378">Hydrolase</keyword>
<dbReference type="Pfam" id="PF00884">
    <property type="entry name" value="Sulfatase"/>
    <property type="match status" value="1"/>
</dbReference>
<dbReference type="InterPro" id="IPR024607">
    <property type="entry name" value="Sulfatase_CS"/>
</dbReference>
<dbReference type="PANTHER" id="PTHR45953:SF1">
    <property type="entry name" value="IDURONATE 2-SULFATASE"/>
    <property type="match status" value="1"/>
</dbReference>
<dbReference type="PROSITE" id="PS00149">
    <property type="entry name" value="SULFATASE_2"/>
    <property type="match status" value="1"/>
</dbReference>
<feature type="domain" description="Sulfatase N-terminal" evidence="4">
    <location>
        <begin position="5"/>
        <end position="357"/>
    </location>
</feature>
<dbReference type="EMBL" id="QJVJ01000016">
    <property type="protein sequence ID" value="PYI50777.1"/>
    <property type="molecule type" value="Genomic_DNA"/>
</dbReference>
<evidence type="ECO:0000256" key="1">
    <source>
        <dbReference type="ARBA" id="ARBA00008779"/>
    </source>
</evidence>
<dbReference type="Proteomes" id="UP000247476">
    <property type="component" value="Unassembled WGS sequence"/>
</dbReference>
<dbReference type="InterPro" id="IPR000917">
    <property type="entry name" value="Sulfatase_N"/>
</dbReference>